<dbReference type="InterPro" id="IPR001471">
    <property type="entry name" value="AP2/ERF_dom"/>
</dbReference>
<organism evidence="10 11">
    <name type="scientific">Abeliophyllum distichum</name>
    <dbReference type="NCBI Taxonomy" id="126358"/>
    <lineage>
        <taxon>Eukaryota</taxon>
        <taxon>Viridiplantae</taxon>
        <taxon>Streptophyta</taxon>
        <taxon>Embryophyta</taxon>
        <taxon>Tracheophyta</taxon>
        <taxon>Spermatophyta</taxon>
        <taxon>Magnoliopsida</taxon>
        <taxon>eudicotyledons</taxon>
        <taxon>Gunneridae</taxon>
        <taxon>Pentapetalae</taxon>
        <taxon>asterids</taxon>
        <taxon>lamiids</taxon>
        <taxon>Lamiales</taxon>
        <taxon>Oleaceae</taxon>
        <taxon>Forsythieae</taxon>
        <taxon>Abeliophyllum</taxon>
    </lineage>
</organism>
<keyword evidence="4 10" id="KW-0238">DNA-binding</keyword>
<keyword evidence="2" id="KW-0936">Ethylene signaling pathway</keyword>
<evidence type="ECO:0000256" key="6">
    <source>
        <dbReference type="ARBA" id="ARBA00023163"/>
    </source>
</evidence>
<evidence type="ECO:0000313" key="10">
    <source>
        <dbReference type="EMBL" id="KAL2543387.1"/>
    </source>
</evidence>
<protein>
    <submittedName>
        <fullName evidence="10">Integrase-type DNA-binding superfamily protein</fullName>
    </submittedName>
</protein>
<dbReference type="GO" id="GO:0000976">
    <property type="term" value="F:transcription cis-regulatory region binding"/>
    <property type="evidence" value="ECO:0007669"/>
    <property type="project" value="UniProtKB-ARBA"/>
</dbReference>
<keyword evidence="5" id="KW-0010">Activator</keyword>
<sequence>MKPQIIENSSLGAQDSVSSTIPPPLMEPVETHSKKIRLSPRTSAVEVRRHYRGFWRRPWGKFSAEILDSTRKGSWVWLGTYNNDVDAARAYDCAAFKMRVSKAILNFPLDAEKSDPPKNTGRKRRREKTADWGDLDFLADLAVDTDDSG</sequence>
<dbReference type="GO" id="GO:0005634">
    <property type="term" value="C:nucleus"/>
    <property type="evidence" value="ECO:0007669"/>
    <property type="project" value="UniProtKB-SubCell"/>
</dbReference>
<dbReference type="InterPro" id="IPR044808">
    <property type="entry name" value="ERF_plant"/>
</dbReference>
<dbReference type="PRINTS" id="PR00367">
    <property type="entry name" value="ETHRSPELEMNT"/>
</dbReference>
<dbReference type="PROSITE" id="PS51032">
    <property type="entry name" value="AP2_ERF"/>
    <property type="match status" value="1"/>
</dbReference>
<dbReference type="AlphaFoldDB" id="A0ABD1W141"/>
<comment type="subcellular location">
    <subcellularLocation>
        <location evidence="1">Nucleus</location>
    </subcellularLocation>
</comment>
<feature type="region of interest" description="Disordered" evidence="8">
    <location>
        <begin position="1"/>
        <end position="28"/>
    </location>
</feature>
<keyword evidence="6" id="KW-0804">Transcription</keyword>
<evidence type="ECO:0000259" key="9">
    <source>
        <dbReference type="PROSITE" id="PS51032"/>
    </source>
</evidence>
<keyword evidence="11" id="KW-1185">Reference proteome</keyword>
<evidence type="ECO:0000256" key="8">
    <source>
        <dbReference type="SAM" id="MobiDB-lite"/>
    </source>
</evidence>
<gene>
    <name evidence="10" type="ORF">Adt_04365</name>
</gene>
<dbReference type="EMBL" id="JBFOLK010000001">
    <property type="protein sequence ID" value="KAL2543387.1"/>
    <property type="molecule type" value="Genomic_DNA"/>
</dbReference>
<dbReference type="Gene3D" id="3.30.730.10">
    <property type="entry name" value="AP2/ERF domain"/>
    <property type="match status" value="1"/>
</dbReference>
<evidence type="ECO:0000256" key="1">
    <source>
        <dbReference type="ARBA" id="ARBA00004123"/>
    </source>
</evidence>
<evidence type="ECO:0000256" key="2">
    <source>
        <dbReference type="ARBA" id="ARBA00022745"/>
    </source>
</evidence>
<dbReference type="SUPFAM" id="SSF54171">
    <property type="entry name" value="DNA-binding domain"/>
    <property type="match status" value="1"/>
</dbReference>
<name>A0ABD1W141_9LAMI</name>
<dbReference type="Pfam" id="PF00847">
    <property type="entry name" value="AP2"/>
    <property type="match status" value="1"/>
</dbReference>
<dbReference type="PANTHER" id="PTHR31190:SF499">
    <property type="entry name" value="ETHYLENE-RESPONSIVE TRANSCRIPTION FACTOR ERF105"/>
    <property type="match status" value="1"/>
</dbReference>
<reference evidence="11" key="1">
    <citation type="submission" date="2024-07" db="EMBL/GenBank/DDBJ databases">
        <title>Two chromosome-level genome assemblies of Korean endemic species Abeliophyllum distichum and Forsythia ovata (Oleaceae).</title>
        <authorList>
            <person name="Jang H."/>
        </authorList>
    </citation>
    <scope>NUCLEOTIDE SEQUENCE [LARGE SCALE GENOMIC DNA]</scope>
</reference>
<dbReference type="PANTHER" id="PTHR31190">
    <property type="entry name" value="DNA-BINDING DOMAIN"/>
    <property type="match status" value="1"/>
</dbReference>
<dbReference type="SMART" id="SM00380">
    <property type="entry name" value="AP2"/>
    <property type="match status" value="1"/>
</dbReference>
<dbReference type="GO" id="GO:0006950">
    <property type="term" value="P:response to stress"/>
    <property type="evidence" value="ECO:0007669"/>
    <property type="project" value="UniProtKB-ARBA"/>
</dbReference>
<comment type="caution">
    <text evidence="10">The sequence shown here is derived from an EMBL/GenBank/DDBJ whole genome shotgun (WGS) entry which is preliminary data.</text>
</comment>
<feature type="compositionally biased region" description="Polar residues" evidence="8">
    <location>
        <begin position="1"/>
        <end position="20"/>
    </location>
</feature>
<dbReference type="InterPro" id="IPR036955">
    <property type="entry name" value="AP2/ERF_dom_sf"/>
</dbReference>
<evidence type="ECO:0000256" key="4">
    <source>
        <dbReference type="ARBA" id="ARBA00023125"/>
    </source>
</evidence>
<evidence type="ECO:0000256" key="5">
    <source>
        <dbReference type="ARBA" id="ARBA00023159"/>
    </source>
</evidence>
<evidence type="ECO:0000256" key="3">
    <source>
        <dbReference type="ARBA" id="ARBA00023015"/>
    </source>
</evidence>
<dbReference type="InterPro" id="IPR016177">
    <property type="entry name" value="DNA-bd_dom_sf"/>
</dbReference>
<evidence type="ECO:0000313" key="11">
    <source>
        <dbReference type="Proteomes" id="UP001604336"/>
    </source>
</evidence>
<dbReference type="GO" id="GO:0009873">
    <property type="term" value="P:ethylene-activated signaling pathway"/>
    <property type="evidence" value="ECO:0007669"/>
    <property type="project" value="UniProtKB-KW"/>
</dbReference>
<dbReference type="Proteomes" id="UP001604336">
    <property type="component" value="Unassembled WGS sequence"/>
</dbReference>
<evidence type="ECO:0000256" key="7">
    <source>
        <dbReference type="ARBA" id="ARBA00023242"/>
    </source>
</evidence>
<feature type="region of interest" description="Disordered" evidence="8">
    <location>
        <begin position="109"/>
        <end position="128"/>
    </location>
</feature>
<keyword evidence="7" id="KW-0539">Nucleus</keyword>
<keyword evidence="3" id="KW-0805">Transcription regulation</keyword>
<feature type="domain" description="AP2/ERF" evidence="9">
    <location>
        <begin position="50"/>
        <end position="108"/>
    </location>
</feature>
<proteinExistence type="predicted"/>
<dbReference type="CDD" id="cd00018">
    <property type="entry name" value="AP2"/>
    <property type="match status" value="1"/>
</dbReference>
<accession>A0ABD1W141</accession>